<evidence type="ECO:0000313" key="3">
    <source>
        <dbReference type="Proteomes" id="UP001597114"/>
    </source>
</evidence>
<comment type="caution">
    <text evidence="2">The sequence shown here is derived from an EMBL/GenBank/DDBJ whole genome shotgun (WGS) entry which is preliminary data.</text>
</comment>
<keyword evidence="1" id="KW-0472">Membrane</keyword>
<dbReference type="RefSeq" id="WP_344724443.1">
    <property type="nucleotide sequence ID" value="NZ_BAAAUS010000024.1"/>
</dbReference>
<gene>
    <name evidence="2" type="ORF">ACFSJD_24850</name>
</gene>
<evidence type="ECO:0000313" key="2">
    <source>
        <dbReference type="EMBL" id="MFD1520748.1"/>
    </source>
</evidence>
<proteinExistence type="predicted"/>
<dbReference type="Proteomes" id="UP001597114">
    <property type="component" value="Unassembled WGS sequence"/>
</dbReference>
<keyword evidence="3" id="KW-1185">Reference proteome</keyword>
<sequence length="77" mass="8581">MSDTGTGKTVRSSRRRPTTRVIVGAVLVVLAFIFIIENREPTTIRVIIPLVVMPLWAALTSMLVVGFAVGALWFRRR</sequence>
<accession>A0ABW4EYU6</accession>
<name>A0ABW4EYU6_9PSEU</name>
<feature type="transmembrane region" description="Helical" evidence="1">
    <location>
        <begin position="48"/>
        <end position="74"/>
    </location>
</feature>
<reference evidence="3" key="1">
    <citation type="journal article" date="2019" name="Int. J. Syst. Evol. Microbiol.">
        <title>The Global Catalogue of Microorganisms (GCM) 10K type strain sequencing project: providing services to taxonomists for standard genome sequencing and annotation.</title>
        <authorList>
            <consortium name="The Broad Institute Genomics Platform"/>
            <consortium name="The Broad Institute Genome Sequencing Center for Infectious Disease"/>
            <person name="Wu L."/>
            <person name="Ma J."/>
        </authorList>
    </citation>
    <scope>NUCLEOTIDE SEQUENCE [LARGE SCALE GENOMIC DNA]</scope>
    <source>
        <strain evidence="3">CCM 7043</strain>
    </source>
</reference>
<feature type="transmembrane region" description="Helical" evidence="1">
    <location>
        <begin position="18"/>
        <end position="36"/>
    </location>
</feature>
<protein>
    <submittedName>
        <fullName evidence="2">DUF1049 domain-containing protein</fullName>
    </submittedName>
</protein>
<organism evidence="2 3">
    <name type="scientific">Pseudonocardia yunnanensis</name>
    <dbReference type="NCBI Taxonomy" id="58107"/>
    <lineage>
        <taxon>Bacteria</taxon>
        <taxon>Bacillati</taxon>
        <taxon>Actinomycetota</taxon>
        <taxon>Actinomycetes</taxon>
        <taxon>Pseudonocardiales</taxon>
        <taxon>Pseudonocardiaceae</taxon>
        <taxon>Pseudonocardia</taxon>
    </lineage>
</organism>
<keyword evidence="1" id="KW-1133">Transmembrane helix</keyword>
<evidence type="ECO:0000256" key="1">
    <source>
        <dbReference type="SAM" id="Phobius"/>
    </source>
</evidence>
<dbReference type="EMBL" id="JBHUCO010000030">
    <property type="protein sequence ID" value="MFD1520748.1"/>
    <property type="molecule type" value="Genomic_DNA"/>
</dbReference>
<keyword evidence="1" id="KW-0812">Transmembrane</keyword>